<dbReference type="AlphaFoldDB" id="D4B3N1"/>
<evidence type="ECO:0000256" key="10">
    <source>
        <dbReference type="SAM" id="Phobius"/>
    </source>
</evidence>
<comment type="function">
    <text evidence="6">Component of the mitochondrial ribosome (mitoribosome), a dedicated translation machinery responsible for the synthesis of mitochondrial genome-encoded proteins, including at least some of the essential transmembrane subunits of the mitochondrial respiratory chain. The mitoribosomes are attached to the mitochondrial inner membrane and translation products are cotranslationally integrated into the membrane.</text>
</comment>
<dbReference type="InterPro" id="IPR000851">
    <property type="entry name" value="Ribosomal_uS5"/>
</dbReference>
<dbReference type="Gene3D" id="3.30.160.20">
    <property type="match status" value="1"/>
</dbReference>
<dbReference type="FunFam" id="3.30.230.10:FF:000041">
    <property type="entry name" value="37S ribosomal protein S5"/>
    <property type="match status" value="1"/>
</dbReference>
<evidence type="ECO:0000256" key="6">
    <source>
        <dbReference type="ARBA" id="ARBA00037226"/>
    </source>
</evidence>
<comment type="similarity">
    <text evidence="2 9">Belongs to the universal ribosomal protein uS5 family.</text>
</comment>
<feature type="domain" description="S5 DRBM" evidence="11">
    <location>
        <begin position="245"/>
        <end position="308"/>
    </location>
</feature>
<dbReference type="InterPro" id="IPR005324">
    <property type="entry name" value="Ribosomal_uS5_C"/>
</dbReference>
<protein>
    <recommendedName>
        <fullName evidence="7">Small ribosomal subunit protein uS5m</fullName>
    </recommendedName>
</protein>
<dbReference type="Pfam" id="PF03719">
    <property type="entry name" value="Ribosomal_S5_C"/>
    <property type="match status" value="1"/>
</dbReference>
<keyword evidence="10" id="KW-0472">Membrane</keyword>
<dbReference type="SUPFAM" id="SSF54211">
    <property type="entry name" value="Ribosomal protein S5 domain 2-like"/>
    <property type="match status" value="1"/>
</dbReference>
<dbReference type="OMA" id="IYEMCRA"/>
<evidence type="ECO:0000256" key="3">
    <source>
        <dbReference type="ARBA" id="ARBA00022980"/>
    </source>
</evidence>
<keyword evidence="13" id="KW-1185">Reference proteome</keyword>
<dbReference type="GeneID" id="9525721"/>
<feature type="transmembrane region" description="Helical" evidence="10">
    <location>
        <begin position="422"/>
        <end position="443"/>
    </location>
</feature>
<comment type="subcellular location">
    <subcellularLocation>
        <location evidence="1">Mitochondrion</location>
    </subcellularLocation>
</comment>
<evidence type="ECO:0000259" key="11">
    <source>
        <dbReference type="PROSITE" id="PS50881"/>
    </source>
</evidence>
<dbReference type="GO" id="GO:0003723">
    <property type="term" value="F:RNA binding"/>
    <property type="evidence" value="ECO:0007669"/>
    <property type="project" value="InterPro"/>
</dbReference>
<evidence type="ECO:0000256" key="4">
    <source>
        <dbReference type="ARBA" id="ARBA00023128"/>
    </source>
</evidence>
<dbReference type="PROSITE" id="PS50881">
    <property type="entry name" value="S5_DSRBD"/>
    <property type="match status" value="1"/>
</dbReference>
<dbReference type="InterPro" id="IPR020568">
    <property type="entry name" value="Ribosomal_Su5_D2-typ_SF"/>
</dbReference>
<proteinExistence type="inferred from homology"/>
<keyword evidence="10" id="KW-0812">Transmembrane</keyword>
<name>D4B3N1_ARTBC</name>
<evidence type="ECO:0000256" key="8">
    <source>
        <dbReference type="PROSITE-ProRule" id="PRU00268"/>
    </source>
</evidence>
<sequence>MSVTRPARCLFCTFSKPNLIRYPRRQFHSTPVPCTPRKPKHENIKASDVEGWLKQHTPEKSRPYTEAEKAHMKNVYSPEQIKAIEAGEKAIPDKDVDEQFNLRDDPWALKYVDDFSTIEPVVDHHIRSPITNHDPNSRLKTHDELVDDVANFIKDMPDEPSALSLQKFFENVRLTTGKAEAELDPHSAAVPDVFEPGENFSNIGRHEPPPLFEKEKNFASTSELTDSQKKLMAVTGLSANALKQIQTKVLVSHRVVNQTRLGKIQKAYVLVVAGNKNGLLGIGEGKSEEAPAAREQAEYRAIRSMQPVPRYERRTIFGDVKGKVAGTELILMNRPPVTIFLILLFSVSLLTTISTSGFGLRCSQRIWEMCRLAGIKDLAARVSRSRNPMNTAKAAYKALMSQKDPEEVARALGKKLVDDGVYLYNLKSIMFNFMLIYVFFFNLCHVADIPSLSNSKLQKLRAPIRTV</sequence>
<evidence type="ECO:0000256" key="9">
    <source>
        <dbReference type="RuleBase" id="RU003823"/>
    </source>
</evidence>
<dbReference type="HOGENOM" id="CLU_037994_1_0_1"/>
<gene>
    <name evidence="12" type="ORF">ARB_03070</name>
</gene>
<dbReference type="FunFam" id="3.30.160.20:FF:000022">
    <property type="entry name" value="28S ribosomal protein S5, mitochondrial"/>
    <property type="match status" value="1"/>
</dbReference>
<evidence type="ECO:0000313" key="13">
    <source>
        <dbReference type="Proteomes" id="UP000008866"/>
    </source>
</evidence>
<dbReference type="Gene3D" id="3.30.230.10">
    <property type="match status" value="1"/>
</dbReference>
<dbReference type="Pfam" id="PF00333">
    <property type="entry name" value="Ribosomal_S5"/>
    <property type="match status" value="1"/>
</dbReference>
<keyword evidence="10" id="KW-1133">Transmembrane helix</keyword>
<evidence type="ECO:0000256" key="2">
    <source>
        <dbReference type="ARBA" id="ARBA00008945"/>
    </source>
</evidence>
<keyword evidence="4" id="KW-0496">Mitochondrion</keyword>
<keyword evidence="3 8" id="KW-0689">Ribosomal protein</keyword>
<dbReference type="KEGG" id="abe:ARB_03070"/>
<dbReference type="EMBL" id="ABSU01000034">
    <property type="protein sequence ID" value="EFE29729.1"/>
    <property type="molecule type" value="Genomic_DNA"/>
</dbReference>
<dbReference type="PANTHER" id="PTHR48277:SF1">
    <property type="entry name" value="MITOCHONDRIAL RIBOSOMAL PROTEIN S5"/>
    <property type="match status" value="1"/>
</dbReference>
<feature type="transmembrane region" description="Helical" evidence="10">
    <location>
        <begin position="339"/>
        <end position="360"/>
    </location>
</feature>
<keyword evidence="5 8" id="KW-0687">Ribonucleoprotein</keyword>
<dbReference type="PANTHER" id="PTHR48277">
    <property type="entry name" value="MITOCHONDRIAL RIBOSOMAL PROTEIN S5"/>
    <property type="match status" value="1"/>
</dbReference>
<evidence type="ECO:0000256" key="1">
    <source>
        <dbReference type="ARBA" id="ARBA00004173"/>
    </source>
</evidence>
<dbReference type="InterPro" id="IPR014721">
    <property type="entry name" value="Ribsml_uS5_D2-typ_fold_subgr"/>
</dbReference>
<dbReference type="InterPro" id="IPR013810">
    <property type="entry name" value="Ribosomal_uS5_N"/>
</dbReference>
<evidence type="ECO:0000256" key="5">
    <source>
        <dbReference type="ARBA" id="ARBA00023274"/>
    </source>
</evidence>
<dbReference type="SUPFAM" id="SSF54768">
    <property type="entry name" value="dsRNA-binding domain-like"/>
    <property type="match status" value="1"/>
</dbReference>
<dbReference type="GO" id="GO:0006412">
    <property type="term" value="P:translation"/>
    <property type="evidence" value="ECO:0007669"/>
    <property type="project" value="InterPro"/>
</dbReference>
<dbReference type="GO" id="GO:0005763">
    <property type="term" value="C:mitochondrial small ribosomal subunit"/>
    <property type="evidence" value="ECO:0007669"/>
    <property type="project" value="UniProtKB-ARBA"/>
</dbReference>
<organism evidence="12 13">
    <name type="scientific">Arthroderma benhamiae (strain ATCC MYA-4681 / CBS 112371)</name>
    <name type="common">Trichophyton mentagrophytes</name>
    <dbReference type="NCBI Taxonomy" id="663331"/>
    <lineage>
        <taxon>Eukaryota</taxon>
        <taxon>Fungi</taxon>
        <taxon>Dikarya</taxon>
        <taxon>Ascomycota</taxon>
        <taxon>Pezizomycotina</taxon>
        <taxon>Eurotiomycetes</taxon>
        <taxon>Eurotiomycetidae</taxon>
        <taxon>Onygenales</taxon>
        <taxon>Arthrodermataceae</taxon>
        <taxon>Trichophyton</taxon>
    </lineage>
</organism>
<evidence type="ECO:0000313" key="12">
    <source>
        <dbReference type="EMBL" id="EFE29729.1"/>
    </source>
</evidence>
<accession>D4B3N1</accession>
<dbReference type="eggNOG" id="KOG2646">
    <property type="taxonomic scope" value="Eukaryota"/>
</dbReference>
<reference evidence="13" key="1">
    <citation type="journal article" date="2011" name="Genome Biol.">
        <title>Comparative and functional genomics provide insights into the pathogenicity of dermatophytic fungi.</title>
        <authorList>
            <person name="Burmester A."/>
            <person name="Shelest E."/>
            <person name="Gloeckner G."/>
            <person name="Heddergott C."/>
            <person name="Schindler S."/>
            <person name="Staib P."/>
            <person name="Heidel A."/>
            <person name="Felder M."/>
            <person name="Petzold A."/>
            <person name="Szafranski K."/>
            <person name="Feuermann M."/>
            <person name="Pedruzzi I."/>
            <person name="Priebe S."/>
            <person name="Groth M."/>
            <person name="Winkler R."/>
            <person name="Li W."/>
            <person name="Kniemeyer O."/>
            <person name="Schroeckh V."/>
            <person name="Hertweck C."/>
            <person name="Hube B."/>
            <person name="White T.C."/>
            <person name="Platzer M."/>
            <person name="Guthke R."/>
            <person name="Heitman J."/>
            <person name="Woestemeyer J."/>
            <person name="Zipfel P.F."/>
            <person name="Monod M."/>
            <person name="Brakhage A.A."/>
        </authorList>
    </citation>
    <scope>NUCLEOTIDE SEQUENCE [LARGE SCALE GENOMIC DNA]</scope>
    <source>
        <strain evidence="13">ATCC MYA-4681 / CBS 112371</strain>
    </source>
</reference>
<dbReference type="STRING" id="663331.D4B3N1"/>
<evidence type="ECO:0000256" key="7">
    <source>
        <dbReference type="ARBA" id="ARBA00039335"/>
    </source>
</evidence>
<dbReference type="GO" id="GO:0003735">
    <property type="term" value="F:structural constituent of ribosome"/>
    <property type="evidence" value="ECO:0007669"/>
    <property type="project" value="UniProtKB-UniRule"/>
</dbReference>
<dbReference type="RefSeq" id="XP_003010369.1">
    <property type="nucleotide sequence ID" value="XM_003010323.1"/>
</dbReference>
<comment type="caution">
    <text evidence="12">The sequence shown here is derived from an EMBL/GenBank/DDBJ whole genome shotgun (WGS) entry which is preliminary data.</text>
</comment>
<dbReference type="Proteomes" id="UP000008866">
    <property type="component" value="Unassembled WGS sequence"/>
</dbReference>